<evidence type="ECO:0000256" key="1">
    <source>
        <dbReference type="SAM" id="Phobius"/>
    </source>
</evidence>
<feature type="transmembrane region" description="Helical" evidence="1">
    <location>
        <begin position="25"/>
        <end position="43"/>
    </location>
</feature>
<feature type="transmembrane region" description="Helical" evidence="1">
    <location>
        <begin position="347"/>
        <end position="368"/>
    </location>
</feature>
<reference evidence="2 3" key="1">
    <citation type="submission" date="2019-07" db="EMBL/GenBank/DDBJ databases">
        <authorList>
            <person name="Li J."/>
        </authorList>
    </citation>
    <scope>NUCLEOTIDE SEQUENCE [LARGE SCALE GENOMIC DNA]</scope>
    <source>
        <strain evidence="2 3">TKL69</strain>
    </source>
</reference>
<feature type="transmembrane region" description="Helical" evidence="1">
    <location>
        <begin position="84"/>
        <end position="103"/>
    </location>
</feature>
<protein>
    <submittedName>
        <fullName evidence="2">ABC transporter permease</fullName>
    </submittedName>
</protein>
<evidence type="ECO:0000313" key="2">
    <source>
        <dbReference type="EMBL" id="QDP38961.1"/>
    </source>
</evidence>
<name>A0A516KC29_9BACI</name>
<dbReference type="RefSeq" id="WP_143891711.1">
    <property type="nucleotide sequence ID" value="NZ_CP041666.1"/>
</dbReference>
<dbReference type="OrthoDB" id="2014935at2"/>
<dbReference type="KEGG" id="aqt:FN924_01260"/>
<dbReference type="AlphaFoldDB" id="A0A516KC29"/>
<evidence type="ECO:0000313" key="3">
    <source>
        <dbReference type="Proteomes" id="UP000315215"/>
    </source>
</evidence>
<gene>
    <name evidence="2" type="ORF">FN924_01260</name>
</gene>
<dbReference type="EMBL" id="CP041666">
    <property type="protein sequence ID" value="QDP38961.1"/>
    <property type="molecule type" value="Genomic_DNA"/>
</dbReference>
<feature type="transmembrane region" description="Helical" evidence="1">
    <location>
        <begin position="504"/>
        <end position="527"/>
    </location>
</feature>
<feature type="transmembrane region" description="Helical" evidence="1">
    <location>
        <begin position="241"/>
        <end position="261"/>
    </location>
</feature>
<keyword evidence="1" id="KW-1133">Transmembrane helix</keyword>
<feature type="transmembrane region" description="Helical" evidence="1">
    <location>
        <begin position="129"/>
        <end position="154"/>
    </location>
</feature>
<feature type="transmembrane region" description="Helical" evidence="1">
    <location>
        <begin position="300"/>
        <end position="319"/>
    </location>
</feature>
<accession>A0A516KC29</accession>
<feature type="transmembrane region" description="Helical" evidence="1">
    <location>
        <begin position="438"/>
        <end position="457"/>
    </location>
</feature>
<dbReference type="Proteomes" id="UP000315215">
    <property type="component" value="Chromosome"/>
</dbReference>
<keyword evidence="1" id="KW-0472">Membrane</keyword>
<feature type="transmembrane region" description="Helical" evidence="1">
    <location>
        <begin position="166"/>
        <end position="189"/>
    </location>
</feature>
<feature type="transmembrane region" description="Helical" evidence="1">
    <location>
        <begin position="196"/>
        <end position="213"/>
    </location>
</feature>
<proteinExistence type="predicted"/>
<feature type="transmembrane region" description="Helical" evidence="1">
    <location>
        <begin position="396"/>
        <end position="418"/>
    </location>
</feature>
<organism evidence="2 3">
    <name type="scientific">Radiobacillus deserti</name>
    <dbReference type="NCBI Taxonomy" id="2594883"/>
    <lineage>
        <taxon>Bacteria</taxon>
        <taxon>Bacillati</taxon>
        <taxon>Bacillota</taxon>
        <taxon>Bacilli</taxon>
        <taxon>Bacillales</taxon>
        <taxon>Bacillaceae</taxon>
        <taxon>Radiobacillus</taxon>
    </lineage>
</organism>
<keyword evidence="1" id="KW-0812">Transmembrane</keyword>
<sequence length="534" mass="58690">MASNNLAAKTGFLSRFIFRLDRFRILIWVVALSFFTIIVPTAFQDLYKSQAERDAMAQTMANPAMTAMTGPANLSHYTTGVMTAHQMLLMTAAVVGLMSILLVTRHTRADEEEGRVEIVRSLAAGRLSYLNASLVVITLTCIGLAFINGFGLYVLGIESMDLEGSLLYGTALGATGLFFAGVTAVFAQLSDSSRGTIGYSIAVLLIAYLFRAITDVTNESLSWISPLAWVTKAKVYDTNNWWPIVLMVIAAIVLYVLANYLHAIRDLDRGFLPSKPGKNHASHFLQSPLGLAVRLQRTGIISWAIGMYVLGASYGSVLGDLESFFADNDAMKQMLQPAEGVTLLEQFIPMLMIVISLLATIPPVMAVNKLRGEEKKERLTHLLGRTVSRTKLLGSYFLLAIVNGLVMLSLAALGLWSVGTTMVEDGLSFEMVFGAALSYYPAMLVMISVSVFLIGHYPKRTSFIWVYVLYSFIVLYLGGLFQFSDWVGNLSPFGYVPQLPVEDFSAIPLVLLSMVFIMLTAVGFIGFRRRDIEQ</sequence>
<feature type="transmembrane region" description="Helical" evidence="1">
    <location>
        <begin position="464"/>
        <end position="484"/>
    </location>
</feature>
<keyword evidence="3" id="KW-1185">Reference proteome</keyword>